<dbReference type="EMBL" id="CAKOFQ010007843">
    <property type="protein sequence ID" value="CAH2008976.1"/>
    <property type="molecule type" value="Genomic_DNA"/>
</dbReference>
<evidence type="ECO:0000256" key="3">
    <source>
        <dbReference type="ARBA" id="ARBA00022989"/>
    </source>
</evidence>
<dbReference type="InterPro" id="IPR029208">
    <property type="entry name" value="COX14"/>
</dbReference>
<keyword evidence="2 5" id="KW-0812">Transmembrane</keyword>
<accession>A0A9P0M4G0</accession>
<evidence type="ECO:0000256" key="4">
    <source>
        <dbReference type="ARBA" id="ARBA00023136"/>
    </source>
</evidence>
<evidence type="ECO:0000256" key="2">
    <source>
        <dbReference type="ARBA" id="ARBA00022692"/>
    </source>
</evidence>
<feature type="transmembrane region" description="Helical" evidence="5">
    <location>
        <begin position="196"/>
        <end position="218"/>
    </location>
</feature>
<dbReference type="GO" id="GO:0016020">
    <property type="term" value="C:membrane"/>
    <property type="evidence" value="ECO:0007669"/>
    <property type="project" value="UniProtKB-SubCell"/>
</dbReference>
<keyword evidence="7" id="KW-1185">Reference proteome</keyword>
<keyword evidence="4 5" id="KW-0472">Membrane</keyword>
<gene>
    <name evidence="6" type="ORF">ACAOBT_LOCUS30541</name>
</gene>
<feature type="transmembrane region" description="Helical" evidence="5">
    <location>
        <begin position="158"/>
        <end position="176"/>
    </location>
</feature>
<comment type="caution">
    <text evidence="6">The sequence shown here is derived from an EMBL/GenBank/DDBJ whole genome shotgun (WGS) entry which is preliminary data.</text>
</comment>
<keyword evidence="3 5" id="KW-1133">Transmembrane helix</keyword>
<evidence type="ECO:0000256" key="1">
    <source>
        <dbReference type="ARBA" id="ARBA00004167"/>
    </source>
</evidence>
<protein>
    <submittedName>
        <fullName evidence="6">Uncharacterized protein</fullName>
    </submittedName>
</protein>
<evidence type="ECO:0000256" key="5">
    <source>
        <dbReference type="SAM" id="Phobius"/>
    </source>
</evidence>
<organism evidence="6 7">
    <name type="scientific">Acanthoscelides obtectus</name>
    <name type="common">Bean weevil</name>
    <name type="synonym">Bruchus obtectus</name>
    <dbReference type="NCBI Taxonomy" id="200917"/>
    <lineage>
        <taxon>Eukaryota</taxon>
        <taxon>Metazoa</taxon>
        <taxon>Ecdysozoa</taxon>
        <taxon>Arthropoda</taxon>
        <taxon>Hexapoda</taxon>
        <taxon>Insecta</taxon>
        <taxon>Pterygota</taxon>
        <taxon>Neoptera</taxon>
        <taxon>Endopterygota</taxon>
        <taxon>Coleoptera</taxon>
        <taxon>Polyphaga</taxon>
        <taxon>Cucujiformia</taxon>
        <taxon>Chrysomeloidea</taxon>
        <taxon>Chrysomelidae</taxon>
        <taxon>Bruchinae</taxon>
        <taxon>Bruchini</taxon>
        <taxon>Acanthoscelides</taxon>
    </lineage>
</organism>
<name>A0A9P0M4G0_ACAOB</name>
<sequence>MDDVSESCLFLDEVASTLSLFFGPTSFSPTSSSLSFFLTTLEFLLMSNILCVRAWKSELLELDCFRALWGLVPESYGKESCCSVSVSSSTFWSSSDVEDFPRALLMSFEKKSAIENALISLSIGTLKYSTRREEDHQDQEEVPAPTPAEQLSLFINRFDANISVFFSYLVFGQVSIGSCKSKKYPVMDKLANRIHKGFVCTCIAVTLYGMSAIGLTVFTKPRIRLPEIQAGFQPEEKELMDSAPILTT</sequence>
<dbReference type="Proteomes" id="UP001152888">
    <property type="component" value="Unassembled WGS sequence"/>
</dbReference>
<evidence type="ECO:0000313" key="6">
    <source>
        <dbReference type="EMBL" id="CAH2008976.1"/>
    </source>
</evidence>
<dbReference type="OrthoDB" id="7961613at2759"/>
<dbReference type="AlphaFoldDB" id="A0A9P0M4G0"/>
<reference evidence="6" key="1">
    <citation type="submission" date="2022-03" db="EMBL/GenBank/DDBJ databases">
        <authorList>
            <person name="Sayadi A."/>
        </authorList>
    </citation>
    <scope>NUCLEOTIDE SEQUENCE</scope>
</reference>
<proteinExistence type="predicted"/>
<evidence type="ECO:0000313" key="7">
    <source>
        <dbReference type="Proteomes" id="UP001152888"/>
    </source>
</evidence>
<dbReference type="Pfam" id="PF14880">
    <property type="entry name" value="COX14"/>
    <property type="match status" value="1"/>
</dbReference>
<comment type="subcellular location">
    <subcellularLocation>
        <location evidence="1">Membrane</location>
        <topology evidence="1">Single-pass membrane protein</topology>
    </subcellularLocation>
</comment>